<organism evidence="1 2">
    <name type="scientific">Sinanodonta woodiana</name>
    <name type="common">Chinese pond mussel</name>
    <name type="synonym">Anodonta woodiana</name>
    <dbReference type="NCBI Taxonomy" id="1069815"/>
    <lineage>
        <taxon>Eukaryota</taxon>
        <taxon>Metazoa</taxon>
        <taxon>Spiralia</taxon>
        <taxon>Lophotrochozoa</taxon>
        <taxon>Mollusca</taxon>
        <taxon>Bivalvia</taxon>
        <taxon>Autobranchia</taxon>
        <taxon>Heteroconchia</taxon>
        <taxon>Palaeoheterodonta</taxon>
        <taxon>Unionida</taxon>
        <taxon>Unionoidea</taxon>
        <taxon>Unionidae</taxon>
        <taxon>Unioninae</taxon>
        <taxon>Sinanodonta</taxon>
    </lineage>
</organism>
<dbReference type="AlphaFoldDB" id="A0ABD3VZ39"/>
<dbReference type="Proteomes" id="UP001634394">
    <property type="component" value="Unassembled WGS sequence"/>
</dbReference>
<accession>A0ABD3VZ39</accession>
<proteinExistence type="predicted"/>
<keyword evidence="2" id="KW-1185">Reference proteome</keyword>
<comment type="caution">
    <text evidence="1">The sequence shown here is derived from an EMBL/GenBank/DDBJ whole genome shotgun (WGS) entry which is preliminary data.</text>
</comment>
<evidence type="ECO:0000313" key="2">
    <source>
        <dbReference type="Proteomes" id="UP001634394"/>
    </source>
</evidence>
<reference evidence="1 2" key="1">
    <citation type="submission" date="2024-11" db="EMBL/GenBank/DDBJ databases">
        <title>Chromosome-level genome assembly of the freshwater bivalve Anodonta woodiana.</title>
        <authorList>
            <person name="Chen X."/>
        </authorList>
    </citation>
    <scope>NUCLEOTIDE SEQUENCE [LARGE SCALE GENOMIC DNA]</scope>
    <source>
        <strain evidence="1">MN2024</strain>
        <tissue evidence="1">Gills</tissue>
    </source>
</reference>
<dbReference type="EMBL" id="JBJQND010000009">
    <property type="protein sequence ID" value="KAL3865768.1"/>
    <property type="molecule type" value="Genomic_DNA"/>
</dbReference>
<sequence>MNSLQQNICGLPVELSKYIYRELIKIEIKRKKILNPNNHHLLRSPWYLNAIRVLIHLKVSKLSEFQHLPNKIRLTYFKIQINREIPDGKEMEQNYKNCLNLSWYVRDQPAGTTHMRDAFSKRMLGISINTVFVRI</sequence>
<gene>
    <name evidence="1" type="ORF">ACJMK2_043123</name>
</gene>
<name>A0ABD3VZ39_SINWO</name>
<evidence type="ECO:0000313" key="1">
    <source>
        <dbReference type="EMBL" id="KAL3865768.1"/>
    </source>
</evidence>
<protein>
    <submittedName>
        <fullName evidence="1">Uncharacterized protein</fullName>
    </submittedName>
</protein>